<dbReference type="Proteomes" id="UP000177390">
    <property type="component" value="Unassembled WGS sequence"/>
</dbReference>
<comment type="caution">
    <text evidence="1">The sequence shown here is derived from an EMBL/GenBank/DDBJ whole genome shotgun (WGS) entry which is preliminary data.</text>
</comment>
<organism evidence="1 2">
    <name type="scientific">Candidatus Collierbacteria bacterium RIFCSPHIGHO2_02_FULL_49_10</name>
    <dbReference type="NCBI Taxonomy" id="1817723"/>
    <lineage>
        <taxon>Bacteria</taxon>
        <taxon>Candidatus Collieribacteriota</taxon>
    </lineage>
</organism>
<dbReference type="AlphaFoldDB" id="A0A1F5ERC4"/>
<protein>
    <submittedName>
        <fullName evidence="1">Uncharacterized protein</fullName>
    </submittedName>
</protein>
<reference evidence="1 2" key="1">
    <citation type="journal article" date="2016" name="Nat. Commun.">
        <title>Thousands of microbial genomes shed light on interconnected biogeochemical processes in an aquifer system.</title>
        <authorList>
            <person name="Anantharaman K."/>
            <person name="Brown C.T."/>
            <person name="Hug L.A."/>
            <person name="Sharon I."/>
            <person name="Castelle C.J."/>
            <person name="Probst A.J."/>
            <person name="Thomas B.C."/>
            <person name="Singh A."/>
            <person name="Wilkins M.J."/>
            <person name="Karaoz U."/>
            <person name="Brodie E.L."/>
            <person name="Williams K.H."/>
            <person name="Hubbard S.S."/>
            <person name="Banfield J.F."/>
        </authorList>
    </citation>
    <scope>NUCLEOTIDE SEQUENCE [LARGE SCALE GENOMIC DNA]</scope>
</reference>
<accession>A0A1F5ERC4</accession>
<evidence type="ECO:0000313" key="1">
    <source>
        <dbReference type="EMBL" id="OGD69952.1"/>
    </source>
</evidence>
<name>A0A1F5ERC4_9BACT</name>
<proteinExistence type="predicted"/>
<gene>
    <name evidence="1" type="ORF">A3D09_03025</name>
</gene>
<dbReference type="EMBL" id="MFAH01000068">
    <property type="protein sequence ID" value="OGD69952.1"/>
    <property type="molecule type" value="Genomic_DNA"/>
</dbReference>
<sequence length="183" mass="20167">MGEVKGALGLTVVPLEERVKKADDPLAWLGNHKEEIEAKVNKGYRFFQAEIVLPDGRTSKIAFCGDDKHRDDAVDHAIYIELPAILDGFSGLKYDEDGEVWTIGEKSTKMFLREHGGVYTLKEIGDLDIRSDVASMTLEAIISSQRDGGAKIAWLSPVAIPMNGLVDLFGAEAEYRKSKQSNV</sequence>
<evidence type="ECO:0000313" key="2">
    <source>
        <dbReference type="Proteomes" id="UP000177390"/>
    </source>
</evidence>